<protein>
    <submittedName>
        <fullName evidence="1">Uncharacterized protein</fullName>
    </submittedName>
</protein>
<gene>
    <name evidence="1" type="ORF">N7Z68_20860</name>
</gene>
<name>A0ABT5VK37_9BACI</name>
<accession>A0ABT5VK37</accession>
<evidence type="ECO:0000313" key="2">
    <source>
        <dbReference type="Proteomes" id="UP001148125"/>
    </source>
</evidence>
<dbReference type="EMBL" id="JAOTPO010000020">
    <property type="protein sequence ID" value="MDE5415804.1"/>
    <property type="molecule type" value="Genomic_DNA"/>
</dbReference>
<dbReference type="Proteomes" id="UP001148125">
    <property type="component" value="Unassembled WGS sequence"/>
</dbReference>
<evidence type="ECO:0000313" key="1">
    <source>
        <dbReference type="EMBL" id="MDE5415804.1"/>
    </source>
</evidence>
<comment type="caution">
    <text evidence="1">The sequence shown here is derived from an EMBL/GenBank/DDBJ whole genome shotgun (WGS) entry which is preliminary data.</text>
</comment>
<proteinExistence type="predicted"/>
<dbReference type="RefSeq" id="WP_275120393.1">
    <property type="nucleotide sequence ID" value="NZ_JAOTPO010000020.1"/>
</dbReference>
<keyword evidence="2" id="KW-1185">Reference proteome</keyword>
<organism evidence="1 2">
    <name type="scientific">Alkalihalobacterium chitinilyticum</name>
    <dbReference type="NCBI Taxonomy" id="2980103"/>
    <lineage>
        <taxon>Bacteria</taxon>
        <taxon>Bacillati</taxon>
        <taxon>Bacillota</taxon>
        <taxon>Bacilli</taxon>
        <taxon>Bacillales</taxon>
        <taxon>Bacillaceae</taxon>
        <taxon>Alkalihalobacterium</taxon>
    </lineage>
</organism>
<reference evidence="1" key="1">
    <citation type="submission" date="2024-05" db="EMBL/GenBank/DDBJ databases">
        <title>Alkalihalobacillus sp. strain MEB203 novel alkaliphilic bacterium from Lonar Lake, India.</title>
        <authorList>
            <person name="Joshi A."/>
            <person name="Thite S."/>
            <person name="Mengade P."/>
        </authorList>
    </citation>
    <scope>NUCLEOTIDE SEQUENCE</scope>
    <source>
        <strain evidence="1">MEB 203</strain>
    </source>
</reference>
<sequence>MLGFLLNMKEVQEVEYLLKREMEELLLDLTDPRIDNVVKKAMEEKYQIVFGIYRRVASPKECTKYIRTPQYKHLN</sequence>